<dbReference type="SUPFAM" id="SSF51126">
    <property type="entry name" value="Pectin lyase-like"/>
    <property type="match status" value="2"/>
</dbReference>
<dbReference type="RefSeq" id="WP_211634195.1">
    <property type="nucleotide sequence ID" value="NZ_CP073100.1"/>
</dbReference>
<proteinExistence type="predicted"/>
<dbReference type="KEGG" id="lamb:KBB96_08135"/>
<dbReference type="InterPro" id="IPR013425">
    <property type="entry name" value="Autotrns_rpt"/>
</dbReference>
<dbReference type="Proteomes" id="UP000676169">
    <property type="component" value="Chromosome"/>
</dbReference>
<dbReference type="Pfam" id="PF12951">
    <property type="entry name" value="PATR"/>
    <property type="match status" value="5"/>
</dbReference>
<evidence type="ECO:0000313" key="3">
    <source>
        <dbReference type="EMBL" id="QUE52851.1"/>
    </source>
</evidence>
<dbReference type="InterPro" id="IPR011050">
    <property type="entry name" value="Pectin_lyase_fold/virulence"/>
</dbReference>
<keyword evidence="4" id="KW-1185">Reference proteome</keyword>
<gene>
    <name evidence="3" type="ORF">KBB96_08135</name>
</gene>
<reference evidence="3" key="1">
    <citation type="submission" date="2021-04" db="EMBL/GenBank/DDBJ databases">
        <title>Luteolibacter sp. 32A isolated from the skin of an Anderson's salamander (Ambystoma andersonii).</title>
        <authorList>
            <person name="Spergser J."/>
            <person name="Busse H.-J."/>
        </authorList>
    </citation>
    <scope>NUCLEOTIDE SEQUENCE</scope>
    <source>
        <strain evidence="3">32A</strain>
    </source>
</reference>
<evidence type="ECO:0000256" key="2">
    <source>
        <dbReference type="SAM" id="SignalP"/>
    </source>
</evidence>
<feature type="signal peptide" evidence="2">
    <location>
        <begin position="1"/>
        <end position="20"/>
    </location>
</feature>
<dbReference type="NCBIfam" id="TIGR02601">
    <property type="entry name" value="autotrns_rpt"/>
    <property type="match status" value="5"/>
</dbReference>
<evidence type="ECO:0000313" key="4">
    <source>
        <dbReference type="Proteomes" id="UP000676169"/>
    </source>
</evidence>
<accession>A0A975J2N9</accession>
<feature type="chain" id="PRO_5038043824" evidence="2">
    <location>
        <begin position="21"/>
        <end position="1393"/>
    </location>
</feature>
<organism evidence="3 4">
    <name type="scientific">Luteolibacter ambystomatis</name>
    <dbReference type="NCBI Taxonomy" id="2824561"/>
    <lineage>
        <taxon>Bacteria</taxon>
        <taxon>Pseudomonadati</taxon>
        <taxon>Verrucomicrobiota</taxon>
        <taxon>Verrucomicrobiia</taxon>
        <taxon>Verrucomicrobiales</taxon>
        <taxon>Verrucomicrobiaceae</taxon>
        <taxon>Luteolibacter</taxon>
    </lineage>
</organism>
<evidence type="ECO:0000256" key="1">
    <source>
        <dbReference type="ARBA" id="ARBA00022729"/>
    </source>
</evidence>
<sequence length="1393" mass="136095">MKSKILPLFVVACFSPTLLADTISWTGTTTGDWTTPANWSNNTAPAAGNAYAATGTGKTVNSPATGNVTFAGDSLAVANGSALKLITTNGGGTLVSTFTIPNLTLDGATVSPASSLGSVTQTLANQLALANAVTVEMNDAGGFTNGLTFNNGYVGSGSLTIKRGGTTGSSRNVVIGGTNSTAAYSGAVSVTGNSSGKTVAVTINPGTGWGGGNLTIGQWSSVTLGADTTGTGGVTVAANGTLQIGNAAGTGSLAKDILNNGSVAFNRTGTLVHGGIISGTGSVSLNGTGSIVLTGANTHTGGTTLNSGMLVLGGADAIGSTGNLTLKGGTLQFSPSNKTDYSSRIHIADTSGSGASVTLDTTSRSVVFANPLTIDATGTVTLTKTGIGTLTLEGANTYTGATTVNAGTLKLNGSLASPITVASGATLTGGGSTTGSLTLSSGSSLLVGNSHITASGVSAAAVTLLPDAASVVPGTNLFTVVGYNGAGTPMVSEFSTAGFRNGFIADDAGNFAILFQFDAAARTWGGVTGTWDLGGSASWTGGDNLFFNGDTATFGDITADNLVTLTGTLAPAAVTIANNTTFGYTFSGTGSIAGNTALSKTGPGPLVVSTSNTYTGGTTLNGGTTTATAANALGTGPVTITSGTIALDGGTLPNTISGTGDILATGTSQGTLSGNLSGLTGTATVSTTAGGKLAITGATVAPTTLPVTLSSGATLYAANGATIAGTISVTGTGNTEGLGAIRLDTGATASGAITLNNDSTIGSNSGTGTISGAIGEAGGARALTKVGSGTVMLSGANTFTGIMNLSGGTLLLGASNTLATVSKLNFTTTGSTLDIGSTSPTFPILTANSVGTSSVTHNVKGTGTLTVNGASDLLIQNPGSSSLGTTLTMDMSGLANLVYNRSSNSVIITGTGNNRPVTATLANNTTITAANFHIQNDSSGNNTAHTATVNLGNTTTLNVNNLNLLNNASSRDNATLRFRSGGVNPTLVIRAADGTGRANIKVGASSTVTNSGVQTGAVDLLTGVSGTSKLDALVGTLSIGDGRNTSASTYSFIMGSGTLDATALIVGNKNGVAGTPNANFSVTGGTVKATTVTLGVVASGGTGVNSTLTLNGSSVLAAQTIATGTGAGTRTFSWNSGTITTLDASTDLTVSSALKLAATGNHVFDIGTGRTGTVSGIISEAAAGGVLTKAGAGTLVLSGVNTYTGDTLVTGGTLTLSNAFLADTADVKLSNGAVLNLNHAATDTVDELYIDGVQQAPGTWGSLTSSATHKTARITGTGLLQVTTGASASSYSTWAATNAGGQPADGDFDSDGVKNGVEYFFGATPGFTANPATVNGTITWPKDATAAATPIVETSADLITWTPVTFTDNGTSIQYTIPTGDPKRFVRLRVTVP</sequence>
<name>A0A975J2N9_9BACT</name>
<keyword evidence="1 2" id="KW-0732">Signal</keyword>
<dbReference type="EMBL" id="CP073100">
    <property type="protein sequence ID" value="QUE52851.1"/>
    <property type="molecule type" value="Genomic_DNA"/>
</dbReference>
<protein>
    <submittedName>
        <fullName evidence="3">Autotransporter-associated beta strand repeat-containing protein</fullName>
    </submittedName>
</protein>